<name>A0A1F8B9N8_9BACT</name>
<gene>
    <name evidence="1" type="ORF">A2892_01840</name>
</gene>
<dbReference type="Proteomes" id="UP000176404">
    <property type="component" value="Unassembled WGS sequence"/>
</dbReference>
<protein>
    <recommendedName>
        <fullName evidence="3">DnaD domain-containing protein</fullName>
    </recommendedName>
</protein>
<accession>A0A1F8B9N8</accession>
<dbReference type="AlphaFoldDB" id="A0A1F8B9N8"/>
<sequence length="240" mass="27503">MENNQTHKTSSPNYNKKLLEVLSIKPIAFNPLLAKAIGSVKAGLLLSQLLYWWGKGQNPEWIYKTIDEIEEETALSRYEQDGAIQKIKNLKLVEVKRKGIPAKRHFKLNLGNISKLVCGNSTNLFEENQQSIPETTSEISSDTEREINKEKVLVPLKGKYSDITSLGEAEFQDTAQRYQVSLAFVMSKYDDMVNWHESTGKVRKNWLATLWNFVKRDAIQIRKEASEHVSKRGIDARHIK</sequence>
<dbReference type="STRING" id="1802517.A2892_01840"/>
<comment type="caution">
    <text evidence="1">The sequence shown here is derived from an EMBL/GenBank/DDBJ whole genome shotgun (WGS) entry which is preliminary data.</text>
</comment>
<proteinExistence type="predicted"/>
<evidence type="ECO:0008006" key="3">
    <source>
        <dbReference type="Google" id="ProtNLM"/>
    </source>
</evidence>
<dbReference type="EMBL" id="MGHD01000003">
    <property type="protein sequence ID" value="OGM60764.1"/>
    <property type="molecule type" value="Genomic_DNA"/>
</dbReference>
<organism evidence="1 2">
    <name type="scientific">Candidatus Woesebacteria bacterium RIFCSPLOWO2_01_FULL_39_10b</name>
    <dbReference type="NCBI Taxonomy" id="1802517"/>
    <lineage>
        <taxon>Bacteria</taxon>
        <taxon>Candidatus Woeseibacteriota</taxon>
    </lineage>
</organism>
<reference evidence="1 2" key="1">
    <citation type="journal article" date="2016" name="Nat. Commun.">
        <title>Thousands of microbial genomes shed light on interconnected biogeochemical processes in an aquifer system.</title>
        <authorList>
            <person name="Anantharaman K."/>
            <person name="Brown C.T."/>
            <person name="Hug L.A."/>
            <person name="Sharon I."/>
            <person name="Castelle C.J."/>
            <person name="Probst A.J."/>
            <person name="Thomas B.C."/>
            <person name="Singh A."/>
            <person name="Wilkins M.J."/>
            <person name="Karaoz U."/>
            <person name="Brodie E.L."/>
            <person name="Williams K.H."/>
            <person name="Hubbard S.S."/>
            <person name="Banfield J.F."/>
        </authorList>
    </citation>
    <scope>NUCLEOTIDE SEQUENCE [LARGE SCALE GENOMIC DNA]</scope>
</reference>
<evidence type="ECO:0000313" key="2">
    <source>
        <dbReference type="Proteomes" id="UP000176404"/>
    </source>
</evidence>
<evidence type="ECO:0000313" key="1">
    <source>
        <dbReference type="EMBL" id="OGM60764.1"/>
    </source>
</evidence>